<dbReference type="AlphaFoldDB" id="A0A0R1NUU5"/>
<dbReference type="STRING" id="1423748.FC37_GL001263"/>
<protein>
    <submittedName>
        <fullName evidence="2">Fructosamine kinase</fullName>
    </submittedName>
</protein>
<dbReference type="RefSeq" id="WP_025006112.1">
    <property type="nucleotide sequence ID" value="NZ_AZEL01000046.1"/>
</dbReference>
<comment type="similarity">
    <text evidence="1">Belongs to the fructosamine kinase family.</text>
</comment>
<dbReference type="EMBL" id="AZEL01000046">
    <property type="protein sequence ID" value="KRL21477.1"/>
    <property type="molecule type" value="Genomic_DNA"/>
</dbReference>
<proteinExistence type="inferred from homology"/>
<dbReference type="eggNOG" id="COG3001">
    <property type="taxonomic scope" value="Bacteria"/>
</dbReference>
<evidence type="ECO:0000313" key="2">
    <source>
        <dbReference type="EMBL" id="KRL21477.1"/>
    </source>
</evidence>
<dbReference type="InterPro" id="IPR016477">
    <property type="entry name" value="Fructo-/Ketosamine-3-kinase"/>
</dbReference>
<keyword evidence="1" id="KW-0808">Transferase</keyword>
<dbReference type="PIRSF" id="PIRSF006221">
    <property type="entry name" value="Ketosamine-3-kinase"/>
    <property type="match status" value="1"/>
</dbReference>
<comment type="caution">
    <text evidence="2">The sequence shown here is derived from an EMBL/GenBank/DDBJ whole genome shotgun (WGS) entry which is preliminary data.</text>
</comment>
<evidence type="ECO:0000256" key="1">
    <source>
        <dbReference type="PIRNR" id="PIRNR006221"/>
    </source>
</evidence>
<dbReference type="Gene3D" id="3.30.200.20">
    <property type="entry name" value="Phosphorylase Kinase, domain 1"/>
    <property type="match status" value="1"/>
</dbReference>
<dbReference type="SUPFAM" id="SSF56112">
    <property type="entry name" value="Protein kinase-like (PK-like)"/>
    <property type="match status" value="1"/>
</dbReference>
<sequence length="280" mass="33013">MKLNQKWLSQLPIERIISCESVHGGDMNEAFRIKTASKTYFMKVQPKKPASFFDHEKRGLNEMAKAGINTLQVLASGQIEGDAYLLLNWLDRTSGNQADLGKMVAKMHQYHHEQFGFGDTYRTRILKKDNHWNSSWIDFYVNQRLTPEVEYAKKVGRWNDYREKHFQKMVAAFKDYYAKNEVQPSLCHGDLWWGNVMFAKEKPYLIDPDAVYADREFDLAMTTVFGGFNDEFYAAYNEVCPLRPDLERRLNWYRFYYLCMHLDLFGEEYGGEVDYILSNF</sequence>
<dbReference type="InterPro" id="IPR011009">
    <property type="entry name" value="Kinase-like_dom_sf"/>
</dbReference>
<dbReference type="GO" id="GO:0016301">
    <property type="term" value="F:kinase activity"/>
    <property type="evidence" value="ECO:0007669"/>
    <property type="project" value="UniProtKB-UniRule"/>
</dbReference>
<keyword evidence="1 2" id="KW-0418">Kinase</keyword>
<accession>A0A0R1NUU5</accession>
<dbReference type="OrthoDB" id="5291879at2"/>
<evidence type="ECO:0000313" key="3">
    <source>
        <dbReference type="Proteomes" id="UP000051311"/>
    </source>
</evidence>
<dbReference type="PANTHER" id="PTHR12149:SF8">
    <property type="entry name" value="PROTEIN-RIBULOSAMINE 3-KINASE"/>
    <property type="match status" value="1"/>
</dbReference>
<dbReference type="PANTHER" id="PTHR12149">
    <property type="entry name" value="FRUCTOSAMINE 3 KINASE-RELATED PROTEIN"/>
    <property type="match status" value="1"/>
</dbReference>
<reference evidence="2 3" key="1">
    <citation type="journal article" date="2015" name="Genome Announc.">
        <title>Expanding the biotechnology potential of lactobacilli through comparative genomics of 213 strains and associated genera.</title>
        <authorList>
            <person name="Sun Z."/>
            <person name="Harris H.M."/>
            <person name="McCann A."/>
            <person name="Guo C."/>
            <person name="Argimon S."/>
            <person name="Zhang W."/>
            <person name="Yang X."/>
            <person name="Jeffery I.B."/>
            <person name="Cooney J.C."/>
            <person name="Kagawa T.F."/>
            <person name="Liu W."/>
            <person name="Song Y."/>
            <person name="Salvetti E."/>
            <person name="Wrobel A."/>
            <person name="Rasinkangas P."/>
            <person name="Parkhill J."/>
            <person name="Rea M.C."/>
            <person name="O'Sullivan O."/>
            <person name="Ritari J."/>
            <person name="Douillard F.P."/>
            <person name="Paul Ross R."/>
            <person name="Yang R."/>
            <person name="Briner A.E."/>
            <person name="Felis G.E."/>
            <person name="de Vos W.M."/>
            <person name="Barrangou R."/>
            <person name="Klaenhammer T.R."/>
            <person name="Caufield P.W."/>
            <person name="Cui Y."/>
            <person name="Zhang H."/>
            <person name="O'Toole P.W."/>
        </authorList>
    </citation>
    <scope>NUCLEOTIDE SEQUENCE [LARGE SCALE GENOMIC DNA]</scope>
    <source>
        <strain evidence="2 3">DSM 10532</strain>
    </source>
</reference>
<gene>
    <name evidence="2" type="ORF">FC37_GL001263</name>
</gene>
<name>A0A0R1NUU5_9LACO</name>
<dbReference type="PATRIC" id="fig|1423748.3.peg.1325"/>
<dbReference type="Gene3D" id="3.90.1200.10">
    <property type="match status" value="1"/>
</dbReference>
<dbReference type="Proteomes" id="UP000051311">
    <property type="component" value="Unassembled WGS sequence"/>
</dbReference>
<organism evidence="2 3">
    <name type="scientific">Lactobacillus gallinarum DSM 10532 = JCM 2011</name>
    <dbReference type="NCBI Taxonomy" id="1423748"/>
    <lineage>
        <taxon>Bacteria</taxon>
        <taxon>Bacillati</taxon>
        <taxon>Bacillota</taxon>
        <taxon>Bacilli</taxon>
        <taxon>Lactobacillales</taxon>
        <taxon>Lactobacillaceae</taxon>
        <taxon>Lactobacillus</taxon>
    </lineage>
</organism>
<dbReference type="Pfam" id="PF03881">
    <property type="entry name" value="Fructosamin_kin"/>
    <property type="match status" value="1"/>
</dbReference>